<evidence type="ECO:0000256" key="6">
    <source>
        <dbReference type="ARBA" id="ARBA00022703"/>
    </source>
</evidence>
<keyword evidence="26" id="KW-1185">Reference proteome</keyword>
<evidence type="ECO:0000313" key="25">
    <source>
        <dbReference type="EMBL" id="RWX57275.1"/>
    </source>
</evidence>
<evidence type="ECO:0000256" key="14">
    <source>
        <dbReference type="ARBA" id="ARBA00037002"/>
    </source>
</evidence>
<reference evidence="25 26" key="1">
    <citation type="submission" date="2018-11" db="EMBL/GenBank/DDBJ databases">
        <title>Photobacterium sp. BEI247 sp. nov., a marine bacterium isolated from Yongle Blue Hole in the South China Sea.</title>
        <authorList>
            <person name="Wang X."/>
        </authorList>
    </citation>
    <scope>NUCLEOTIDE SEQUENCE [LARGE SCALE GENOMIC DNA]</scope>
    <source>
        <strain evidence="26">BEI247</strain>
    </source>
</reference>
<evidence type="ECO:0000256" key="8">
    <source>
        <dbReference type="ARBA" id="ARBA00022832"/>
    </source>
</evidence>
<dbReference type="EMBL" id="RJLM01000001">
    <property type="protein sequence ID" value="RWX57275.1"/>
    <property type="molecule type" value="Genomic_DNA"/>
</dbReference>
<comment type="caution">
    <text evidence="25">The sequence shown here is derived from an EMBL/GenBank/DDBJ whole genome shotgun (WGS) entry which is preliminary data.</text>
</comment>
<keyword evidence="6" id="KW-0053">Apoptosis</keyword>
<dbReference type="Gene3D" id="3.10.129.10">
    <property type="entry name" value="Hotdog Thioesterase"/>
    <property type="match status" value="1"/>
</dbReference>
<keyword evidence="11" id="KW-0472">Membrane</keyword>
<evidence type="ECO:0000256" key="16">
    <source>
        <dbReference type="ARBA" id="ARBA00038848"/>
    </source>
</evidence>
<keyword evidence="7" id="KW-0378">Hydrolase</keyword>
<accession>A0A444JW26</accession>
<dbReference type="EC" id="3.1.2.2" evidence="16"/>
<evidence type="ECO:0000256" key="21">
    <source>
        <dbReference type="ARBA" id="ARBA00047969"/>
    </source>
</evidence>
<dbReference type="AlphaFoldDB" id="A0A444JW26"/>
<evidence type="ECO:0000256" key="15">
    <source>
        <dbReference type="ARBA" id="ARBA00038456"/>
    </source>
</evidence>
<comment type="catalytic activity">
    <reaction evidence="14">
        <text>(9Z)-octadecenoyl-CoA + H2O = (9Z)-octadecenoate + CoA + H(+)</text>
        <dbReference type="Rhea" id="RHEA:40139"/>
        <dbReference type="ChEBI" id="CHEBI:15377"/>
        <dbReference type="ChEBI" id="CHEBI:15378"/>
        <dbReference type="ChEBI" id="CHEBI:30823"/>
        <dbReference type="ChEBI" id="CHEBI:57287"/>
        <dbReference type="ChEBI" id="CHEBI:57387"/>
    </reaction>
    <physiologicalReaction direction="left-to-right" evidence="14">
        <dbReference type="Rhea" id="RHEA:40140"/>
    </physiologicalReaction>
</comment>
<name>A0A444JW26_9GAMM</name>
<evidence type="ECO:0000256" key="2">
    <source>
        <dbReference type="ARBA" id="ARBA00004496"/>
    </source>
</evidence>
<keyword evidence="10" id="KW-0443">Lipid metabolism</keyword>
<evidence type="ECO:0000256" key="10">
    <source>
        <dbReference type="ARBA" id="ARBA00023098"/>
    </source>
</evidence>
<evidence type="ECO:0000256" key="7">
    <source>
        <dbReference type="ARBA" id="ARBA00022801"/>
    </source>
</evidence>
<comment type="catalytic activity">
    <reaction evidence="23">
        <text>tetradecanoyl-CoA + H2O = tetradecanoate + CoA + H(+)</text>
        <dbReference type="Rhea" id="RHEA:40119"/>
        <dbReference type="ChEBI" id="CHEBI:15377"/>
        <dbReference type="ChEBI" id="CHEBI:15378"/>
        <dbReference type="ChEBI" id="CHEBI:30807"/>
        <dbReference type="ChEBI" id="CHEBI:57287"/>
        <dbReference type="ChEBI" id="CHEBI:57385"/>
    </reaction>
    <physiologicalReaction direction="left-to-right" evidence="23">
        <dbReference type="Rhea" id="RHEA:40120"/>
    </physiologicalReaction>
</comment>
<evidence type="ECO:0000256" key="19">
    <source>
        <dbReference type="ARBA" id="ARBA00047588"/>
    </source>
</evidence>
<keyword evidence="4" id="KW-1003">Cell membrane</keyword>
<evidence type="ECO:0000256" key="23">
    <source>
        <dbReference type="ARBA" id="ARBA00048180"/>
    </source>
</evidence>
<evidence type="ECO:0000256" key="11">
    <source>
        <dbReference type="ARBA" id="ARBA00023136"/>
    </source>
</evidence>
<proteinExistence type="inferred from homology"/>
<dbReference type="SUPFAM" id="SSF54637">
    <property type="entry name" value="Thioesterase/thiol ester dehydrase-isomerase"/>
    <property type="match status" value="1"/>
</dbReference>
<evidence type="ECO:0000256" key="12">
    <source>
        <dbReference type="ARBA" id="ARBA00023273"/>
    </source>
</evidence>
<gene>
    <name evidence="25" type="ORF">EDI28_04375</name>
</gene>
<protein>
    <recommendedName>
        <fullName evidence="17">Acyl-coenzyme A thioesterase THEM4</fullName>
        <ecNumber evidence="16">3.1.2.2</ecNumber>
    </recommendedName>
    <alternativeName>
        <fullName evidence="18">Thioesterase superfamily member 4</fullName>
    </alternativeName>
</protein>
<comment type="catalytic activity">
    <reaction evidence="19">
        <text>octanoyl-CoA + H2O = octanoate + CoA + H(+)</text>
        <dbReference type="Rhea" id="RHEA:30143"/>
        <dbReference type="ChEBI" id="CHEBI:15377"/>
        <dbReference type="ChEBI" id="CHEBI:15378"/>
        <dbReference type="ChEBI" id="CHEBI:25646"/>
        <dbReference type="ChEBI" id="CHEBI:57287"/>
        <dbReference type="ChEBI" id="CHEBI:57386"/>
    </reaction>
    <physiologicalReaction direction="left-to-right" evidence="19">
        <dbReference type="Rhea" id="RHEA:30144"/>
    </physiologicalReaction>
</comment>
<evidence type="ECO:0000256" key="5">
    <source>
        <dbReference type="ARBA" id="ARBA00022490"/>
    </source>
</evidence>
<comment type="catalytic activity">
    <reaction evidence="22">
        <text>dodecanoyl-CoA + H2O = dodecanoate + CoA + H(+)</text>
        <dbReference type="Rhea" id="RHEA:30135"/>
        <dbReference type="ChEBI" id="CHEBI:15377"/>
        <dbReference type="ChEBI" id="CHEBI:15378"/>
        <dbReference type="ChEBI" id="CHEBI:18262"/>
        <dbReference type="ChEBI" id="CHEBI:57287"/>
        <dbReference type="ChEBI" id="CHEBI:57375"/>
    </reaction>
    <physiologicalReaction direction="left-to-right" evidence="22">
        <dbReference type="Rhea" id="RHEA:30136"/>
    </physiologicalReaction>
</comment>
<dbReference type="InterPro" id="IPR029069">
    <property type="entry name" value="HotDog_dom_sf"/>
</dbReference>
<keyword evidence="5" id="KW-0963">Cytoplasm</keyword>
<dbReference type="RefSeq" id="WP_128782584.1">
    <property type="nucleotide sequence ID" value="NZ_RJLM01000001.1"/>
</dbReference>
<evidence type="ECO:0000256" key="17">
    <source>
        <dbReference type="ARBA" id="ARBA00040123"/>
    </source>
</evidence>
<organism evidence="25 26">
    <name type="scientific">Photobacterium chitinilyticum</name>
    <dbReference type="NCBI Taxonomy" id="2485123"/>
    <lineage>
        <taxon>Bacteria</taxon>
        <taxon>Pseudomonadati</taxon>
        <taxon>Pseudomonadota</taxon>
        <taxon>Gammaproteobacteria</taxon>
        <taxon>Vibrionales</taxon>
        <taxon>Vibrionaceae</taxon>
        <taxon>Photobacterium</taxon>
    </lineage>
</organism>
<evidence type="ECO:0000256" key="4">
    <source>
        <dbReference type="ARBA" id="ARBA00022475"/>
    </source>
</evidence>
<evidence type="ECO:0000256" key="18">
    <source>
        <dbReference type="ARBA" id="ARBA00043210"/>
    </source>
</evidence>
<comment type="catalytic activity">
    <reaction evidence="13">
        <text>(5Z,8Z,11Z,14Z)-eicosatetraenoyl-CoA + H2O = (5Z,8Z,11Z,14Z)-eicosatetraenoate + CoA + H(+)</text>
        <dbReference type="Rhea" id="RHEA:40151"/>
        <dbReference type="ChEBI" id="CHEBI:15377"/>
        <dbReference type="ChEBI" id="CHEBI:15378"/>
        <dbReference type="ChEBI" id="CHEBI:32395"/>
        <dbReference type="ChEBI" id="CHEBI:57287"/>
        <dbReference type="ChEBI" id="CHEBI:57368"/>
    </reaction>
    <physiologicalReaction direction="left-to-right" evidence="13">
        <dbReference type="Rhea" id="RHEA:40152"/>
    </physiologicalReaction>
</comment>
<keyword evidence="9" id="KW-0809">Transit peptide</keyword>
<dbReference type="GO" id="GO:0005737">
    <property type="term" value="C:cytoplasm"/>
    <property type="evidence" value="ECO:0007669"/>
    <property type="project" value="UniProtKB-SubCell"/>
</dbReference>
<dbReference type="Proteomes" id="UP000287563">
    <property type="component" value="Unassembled WGS sequence"/>
</dbReference>
<feature type="domain" description="Thioesterase" evidence="24">
    <location>
        <begin position="58"/>
        <end position="139"/>
    </location>
</feature>
<dbReference type="Pfam" id="PF03061">
    <property type="entry name" value="4HBT"/>
    <property type="match status" value="1"/>
</dbReference>
<dbReference type="CDD" id="cd03443">
    <property type="entry name" value="PaaI_thioesterase"/>
    <property type="match status" value="1"/>
</dbReference>
<evidence type="ECO:0000256" key="1">
    <source>
        <dbReference type="ARBA" id="ARBA00004170"/>
    </source>
</evidence>
<evidence type="ECO:0000313" key="26">
    <source>
        <dbReference type="Proteomes" id="UP000287563"/>
    </source>
</evidence>
<evidence type="ECO:0000256" key="13">
    <source>
        <dbReference type="ARBA" id="ARBA00035852"/>
    </source>
</evidence>
<sequence>MVTSLPEYFQDKLSGNHCYGCGTENAHGLHIKSYWAAENKAVCHFTPQPFHTAAPTHFLNGGLIATIIDCHCICTAIAYAYQLQGREIGQGAAVWFVTGELSLSYKRPVGIDTEVVLEASVTTVTNSKATVVCKLKVNDIVCVEATLVAIAVSEEWMKAKG</sequence>
<evidence type="ECO:0000259" key="24">
    <source>
        <dbReference type="Pfam" id="PF03061"/>
    </source>
</evidence>
<comment type="similarity">
    <text evidence="15">Belongs to the THEM4/THEM5 thioesterase family.</text>
</comment>
<dbReference type="InterPro" id="IPR006683">
    <property type="entry name" value="Thioestr_dom"/>
</dbReference>
<comment type="catalytic activity">
    <reaction evidence="20">
        <text>hexadecanoyl-CoA + H2O = hexadecanoate + CoA + H(+)</text>
        <dbReference type="Rhea" id="RHEA:16645"/>
        <dbReference type="ChEBI" id="CHEBI:7896"/>
        <dbReference type="ChEBI" id="CHEBI:15377"/>
        <dbReference type="ChEBI" id="CHEBI:15378"/>
        <dbReference type="ChEBI" id="CHEBI:57287"/>
        <dbReference type="ChEBI" id="CHEBI:57379"/>
        <dbReference type="EC" id="3.1.2.2"/>
    </reaction>
    <physiologicalReaction direction="left-to-right" evidence="20">
        <dbReference type="Rhea" id="RHEA:16646"/>
    </physiologicalReaction>
</comment>
<dbReference type="GO" id="GO:0016020">
    <property type="term" value="C:membrane"/>
    <property type="evidence" value="ECO:0007669"/>
    <property type="project" value="UniProtKB-SubCell"/>
</dbReference>
<dbReference type="OrthoDB" id="9792301at2"/>
<keyword evidence="12" id="KW-0966">Cell projection</keyword>
<dbReference type="PANTHER" id="PTHR12418">
    <property type="entry name" value="ACYL-COENZYME A THIOESTERASE THEM4"/>
    <property type="match status" value="1"/>
</dbReference>
<dbReference type="InterPro" id="IPR052365">
    <property type="entry name" value="THEM4/THEM5_acyl-CoA_thioest"/>
</dbReference>
<evidence type="ECO:0000256" key="22">
    <source>
        <dbReference type="ARBA" id="ARBA00048074"/>
    </source>
</evidence>
<evidence type="ECO:0000256" key="3">
    <source>
        <dbReference type="ARBA" id="ARBA00004632"/>
    </source>
</evidence>
<comment type="catalytic activity">
    <reaction evidence="21">
        <text>decanoyl-CoA + H2O = decanoate + CoA + H(+)</text>
        <dbReference type="Rhea" id="RHEA:40059"/>
        <dbReference type="ChEBI" id="CHEBI:15377"/>
        <dbReference type="ChEBI" id="CHEBI:15378"/>
        <dbReference type="ChEBI" id="CHEBI:27689"/>
        <dbReference type="ChEBI" id="CHEBI:57287"/>
        <dbReference type="ChEBI" id="CHEBI:61430"/>
    </reaction>
    <physiologicalReaction direction="left-to-right" evidence="21">
        <dbReference type="Rhea" id="RHEA:40060"/>
    </physiologicalReaction>
</comment>
<comment type="subcellular location">
    <subcellularLocation>
        <location evidence="3">Cell projection</location>
        <location evidence="3">Ruffle membrane</location>
    </subcellularLocation>
    <subcellularLocation>
        <location evidence="2">Cytoplasm</location>
    </subcellularLocation>
    <subcellularLocation>
        <location evidence="1">Membrane</location>
        <topology evidence="1">Peripheral membrane protein</topology>
    </subcellularLocation>
</comment>
<dbReference type="GO" id="GO:0006631">
    <property type="term" value="P:fatty acid metabolic process"/>
    <property type="evidence" value="ECO:0007669"/>
    <property type="project" value="UniProtKB-KW"/>
</dbReference>
<keyword evidence="8" id="KW-0276">Fatty acid metabolism</keyword>
<evidence type="ECO:0000256" key="20">
    <source>
        <dbReference type="ARBA" id="ARBA00047734"/>
    </source>
</evidence>
<dbReference type="PANTHER" id="PTHR12418:SF19">
    <property type="entry name" value="ACYL-COENZYME A THIOESTERASE THEM4"/>
    <property type="match status" value="1"/>
</dbReference>
<evidence type="ECO:0000256" key="9">
    <source>
        <dbReference type="ARBA" id="ARBA00022946"/>
    </source>
</evidence>
<dbReference type="GO" id="GO:0016790">
    <property type="term" value="F:thiolester hydrolase activity"/>
    <property type="evidence" value="ECO:0007669"/>
    <property type="project" value="UniProtKB-ARBA"/>
</dbReference>